<name>A0A2X2UJK2_9FIRM</name>
<sequence>MRDLNIAYGNSCMAKKWSNKTITFGELCGRLENTIRTTETVEEYQKMKRAEREAAKDKGGFVGGQLKGGRRKRENVVSRSMLTMDVDKGEKGFIESYEMLASYTSVLYTTHGHTPEAPRFRIIIPLTRDVTPDEYQAIARYFAAEWGIDQFDECSYRPHQLMYWPTTPSNGEYICEKVEGEWLDPDVFLSFHPNWQDCSLLPTSSRESEVKESSGKKMEDPEAKGGVVGLFCRAYPIREAIDTFLSNVYEPSANIPGRYSYIPADSSAGVQIFEEKFAHSFHASDPACGRSLNSFDLVRVHKFGDEDEKKSFQAMCDFAMSLDKVRVLAAEEKKAEADMDFDDGEDWREKLRYMPRSKVLENSVFNEVLILNNDPDFQNFAFNEMANRIQITGKVPWNRPDDNKFWRDADTAQLKAILDTRYTSFSTRNHDVSFLKVADDRSFHPVRDYLDGLPSWDGKERVDTLLIDYFDADDTPYVRAVTRKMLVAAVTRIYHPGTKFDSVPVLDGEQGIGKSTFLKDLCGEEYYADNLSLTDMNDKAAAEKLQGFWIVEIPELAGMKKADIEKVKAFITTTDDKYRPSYGRTVESHPRQCVVIASVNGERGYLRDITGNRRFWVVKLKQTEQKRKWHFTKEEKDQIWAETKKYYEDGEKLYLEGDLLESAQEAQKSAMEMDERQGMVEQYLNMLLPERWDMMDLYERRNYISEKDSPTVEKGVRMRSVVCNAEIWCECFGRSLSDMKPADSYAIAALMTQVYGWTRTKESIRFGIYGKQRIYKKTTEQEK</sequence>
<protein>
    <submittedName>
        <fullName evidence="2">Putative P-loop ATPase</fullName>
    </submittedName>
</protein>
<evidence type="ECO:0000259" key="1">
    <source>
        <dbReference type="Pfam" id="PF05272"/>
    </source>
</evidence>
<dbReference type="InterPro" id="IPR007936">
    <property type="entry name" value="VapE-like_dom"/>
</dbReference>
<dbReference type="AlphaFoldDB" id="A0A2X2UJK2"/>
<dbReference type="PANTHER" id="PTHR34985:SF1">
    <property type="entry name" value="SLR0554 PROTEIN"/>
    <property type="match status" value="1"/>
</dbReference>
<dbReference type="Pfam" id="PF05272">
    <property type="entry name" value="VapE-like_dom"/>
    <property type="match status" value="1"/>
</dbReference>
<organism evidence="2 3">
    <name type="scientific">Enterocloster clostridioformis</name>
    <dbReference type="NCBI Taxonomy" id="1531"/>
    <lineage>
        <taxon>Bacteria</taxon>
        <taxon>Bacillati</taxon>
        <taxon>Bacillota</taxon>
        <taxon>Clostridia</taxon>
        <taxon>Lachnospirales</taxon>
        <taxon>Lachnospiraceae</taxon>
        <taxon>Enterocloster</taxon>
    </lineage>
</organism>
<evidence type="ECO:0000313" key="3">
    <source>
        <dbReference type="Proteomes" id="UP000251853"/>
    </source>
</evidence>
<feature type="domain" description="Virulence-associated protein E-like" evidence="1">
    <location>
        <begin position="451"/>
        <end position="671"/>
    </location>
</feature>
<dbReference type="PANTHER" id="PTHR34985">
    <property type="entry name" value="SLR0554 PROTEIN"/>
    <property type="match status" value="1"/>
</dbReference>
<proteinExistence type="predicted"/>
<dbReference type="EMBL" id="UAVW01000021">
    <property type="protein sequence ID" value="SQB16624.1"/>
    <property type="molecule type" value="Genomic_DNA"/>
</dbReference>
<dbReference type="Proteomes" id="UP000251853">
    <property type="component" value="Unassembled WGS sequence"/>
</dbReference>
<evidence type="ECO:0000313" key="2">
    <source>
        <dbReference type="EMBL" id="SQB16624.1"/>
    </source>
</evidence>
<dbReference type="RefSeq" id="WP_112483447.1">
    <property type="nucleotide sequence ID" value="NZ_JAIWZC010000001.1"/>
</dbReference>
<reference evidence="2 3" key="1">
    <citation type="submission" date="2018-06" db="EMBL/GenBank/DDBJ databases">
        <authorList>
            <consortium name="Pathogen Informatics"/>
            <person name="Doyle S."/>
        </authorList>
    </citation>
    <scope>NUCLEOTIDE SEQUENCE [LARGE SCALE GENOMIC DNA]</scope>
    <source>
        <strain evidence="2 3">NCTC11224</strain>
    </source>
</reference>
<gene>
    <name evidence="2" type="ORF">NCTC11224_05684</name>
</gene>
<keyword evidence="3" id="KW-1185">Reference proteome</keyword>
<accession>A0A2X2UJK2</accession>